<organism evidence="2">
    <name type="scientific">Pseudo-nitzschia delicatissima</name>
    <dbReference type="NCBI Taxonomy" id="44447"/>
    <lineage>
        <taxon>Eukaryota</taxon>
        <taxon>Sar</taxon>
        <taxon>Stramenopiles</taxon>
        <taxon>Ochrophyta</taxon>
        <taxon>Bacillariophyta</taxon>
        <taxon>Bacillariophyceae</taxon>
        <taxon>Bacillariophycidae</taxon>
        <taxon>Bacillariales</taxon>
        <taxon>Bacillariaceae</taxon>
        <taxon>Pseudo-nitzschia</taxon>
    </lineage>
</organism>
<keyword evidence="1" id="KW-0175">Coiled coil</keyword>
<sequence length="399" mass="44652">MTLLTNLATRAANSPSTFANNDRATAIRRKIELTTTTPNMPTKILATSAAAAIAPTNSVQSLQAKLLAARKKNELLEEIERGVDKDGYPFCEYRKGFWDHLQGKAIIISTLRVSLQQASTILVSFISEQLDLDLKRNVKVNEGELTQLEADLEAEEWEKIEWERRWKSFPQKFLTALVKYHAVTLILRSYEYIASKIVNLRKLDNLTTDPFAISKRLAKKLSDKKSPSASKKLTTGEKVTVYISMTQTALWANLLPFFADYSLHQGLLCYGYYKFYSYKRQKRIAERLETSPADPDEQDSMISLDAAADREDQTLLLQDLGVKSQRLAANRGLGWFGSSVGAGLGSVVWPGWGTILVSSLGDVAAGALLDDGYYKARVSLEEQERDMETKDAIHKAQVQ</sequence>
<dbReference type="EMBL" id="HBFL01003619">
    <property type="protein sequence ID" value="CAD8762533.1"/>
    <property type="molecule type" value="Transcribed_RNA"/>
</dbReference>
<proteinExistence type="predicted"/>
<name>A0A7S0Y8C9_9STRA</name>
<evidence type="ECO:0000256" key="1">
    <source>
        <dbReference type="SAM" id="Coils"/>
    </source>
</evidence>
<reference evidence="2" key="1">
    <citation type="submission" date="2021-01" db="EMBL/GenBank/DDBJ databases">
        <authorList>
            <person name="Corre E."/>
            <person name="Pelletier E."/>
            <person name="Niang G."/>
            <person name="Scheremetjew M."/>
            <person name="Finn R."/>
            <person name="Kale V."/>
            <person name="Holt S."/>
            <person name="Cochrane G."/>
            <person name="Meng A."/>
            <person name="Brown T."/>
            <person name="Cohen L."/>
        </authorList>
    </citation>
    <scope>NUCLEOTIDE SEQUENCE</scope>
    <source>
        <strain evidence="2">UNC1205</strain>
    </source>
</reference>
<feature type="coiled-coil region" evidence="1">
    <location>
        <begin position="138"/>
        <end position="165"/>
    </location>
</feature>
<accession>A0A7S0Y8C9</accession>
<evidence type="ECO:0000313" key="2">
    <source>
        <dbReference type="EMBL" id="CAD8762533.1"/>
    </source>
</evidence>
<gene>
    <name evidence="2" type="ORF">PDEL1432_LOCUS2573</name>
</gene>
<dbReference type="AlphaFoldDB" id="A0A7S0Y8C9"/>
<protein>
    <submittedName>
        <fullName evidence="2">Uncharacterized protein</fullName>
    </submittedName>
</protein>